<dbReference type="Proteomes" id="UP000193685">
    <property type="component" value="Unassembled WGS sequence"/>
</dbReference>
<comment type="caution">
    <text evidence="4">The sequence shown here is derived from an EMBL/GenBank/DDBJ whole genome shotgun (WGS) entry which is preliminary data.</text>
</comment>
<dbReference type="PANTHER" id="PTHR12375">
    <property type="entry name" value="RNA-BINDING PROTEIN LUC7-RELATED"/>
    <property type="match status" value="1"/>
</dbReference>
<reference evidence="4 5" key="1">
    <citation type="submission" date="2016-07" db="EMBL/GenBank/DDBJ databases">
        <title>Pervasive Adenine N6-methylation of Active Genes in Fungi.</title>
        <authorList>
            <consortium name="DOE Joint Genome Institute"/>
            <person name="Mondo S.J."/>
            <person name="Dannebaum R.O."/>
            <person name="Kuo R.C."/>
            <person name="Labutti K."/>
            <person name="Haridas S."/>
            <person name="Kuo A."/>
            <person name="Salamov A."/>
            <person name="Ahrendt S.R."/>
            <person name="Lipzen A."/>
            <person name="Sullivan W."/>
            <person name="Andreopoulos W.B."/>
            <person name="Clum A."/>
            <person name="Lindquist E."/>
            <person name="Daum C."/>
            <person name="Ramamoorthy G.K."/>
            <person name="Gryganskyi A."/>
            <person name="Culley D."/>
            <person name="Magnuson J.K."/>
            <person name="James T.Y."/>
            <person name="O'Malley M.A."/>
            <person name="Stajich J.E."/>
            <person name="Spatafora J.W."/>
            <person name="Visel A."/>
            <person name="Grigoriev I.V."/>
        </authorList>
    </citation>
    <scope>NUCLEOTIDE SEQUENCE [LARGE SCALE GENOMIC DNA]</scope>
    <source>
        <strain evidence="4 5">12-1054</strain>
    </source>
</reference>
<dbReference type="RefSeq" id="XP_040728238.1">
    <property type="nucleotide sequence ID" value="XM_040872427.1"/>
</dbReference>
<dbReference type="GO" id="GO:0005685">
    <property type="term" value="C:U1 snRNP"/>
    <property type="evidence" value="ECO:0007669"/>
    <property type="project" value="InterPro"/>
</dbReference>
<dbReference type="AlphaFoldDB" id="A0A1Y2FUQ6"/>
<feature type="compositionally biased region" description="Gly residues" evidence="3">
    <location>
        <begin position="262"/>
        <end position="285"/>
    </location>
</feature>
<evidence type="ECO:0000256" key="2">
    <source>
        <dbReference type="SAM" id="Coils"/>
    </source>
</evidence>
<feature type="coiled-coil region" evidence="2">
    <location>
        <begin position="86"/>
        <end position="144"/>
    </location>
</feature>
<sequence>MAAEQRKLLEQLMGSQSLHSSSGQQPTEFTDRNVCRSFLVGECPHDIFAASKLDLGLCPKIHSEQLKLDYELASKSHEYGFEYDYKRDLDKYIDDCNRRVEAAQRRLEKSPEEQAKANEAMREITALEEAVELALEEIEVLGEAGLVARAMDEYYNVDKLKIDKEERERSLVALDTGADDHQKLQVCDVCGAYLSKLDNDRRLADHFGGKLHQGYSLVRRAGEANDAVIAKKKELGVQPPAEERTRSRSRERPRDWERDRGGYSGGHRGGGGYRGSRGGAGYRRY</sequence>
<keyword evidence="5" id="KW-1185">Reference proteome</keyword>
<feature type="region of interest" description="Disordered" evidence="3">
    <location>
        <begin position="230"/>
        <end position="285"/>
    </location>
</feature>
<comment type="similarity">
    <text evidence="1">Belongs to the Luc7 family.</text>
</comment>
<evidence type="ECO:0000313" key="5">
    <source>
        <dbReference type="Proteomes" id="UP000193685"/>
    </source>
</evidence>
<evidence type="ECO:0000313" key="4">
    <source>
        <dbReference type="EMBL" id="ORY87743.1"/>
    </source>
</evidence>
<evidence type="ECO:0000256" key="1">
    <source>
        <dbReference type="ARBA" id="ARBA00005655"/>
    </source>
</evidence>
<dbReference type="Pfam" id="PF03194">
    <property type="entry name" value="LUC7"/>
    <property type="match status" value="1"/>
</dbReference>
<dbReference type="GeneID" id="63789026"/>
<proteinExistence type="inferred from homology"/>
<accession>A0A1Y2FUQ6</accession>
<dbReference type="OMA" id="CPYDLFQ"/>
<protein>
    <recommendedName>
        <fullName evidence="6">LUC7-domain-containing protein</fullName>
    </recommendedName>
</protein>
<name>A0A1Y2FUQ6_PROLT</name>
<feature type="compositionally biased region" description="Basic and acidic residues" evidence="3">
    <location>
        <begin position="230"/>
        <end position="261"/>
    </location>
</feature>
<dbReference type="EMBL" id="MCFI01000001">
    <property type="protein sequence ID" value="ORY87743.1"/>
    <property type="molecule type" value="Genomic_DNA"/>
</dbReference>
<keyword evidence="2" id="KW-0175">Coiled coil</keyword>
<dbReference type="GO" id="GO:0006376">
    <property type="term" value="P:mRNA splice site recognition"/>
    <property type="evidence" value="ECO:0007669"/>
    <property type="project" value="InterPro"/>
</dbReference>
<organism evidence="4 5">
    <name type="scientific">Protomyces lactucae-debilis</name>
    <dbReference type="NCBI Taxonomy" id="2754530"/>
    <lineage>
        <taxon>Eukaryota</taxon>
        <taxon>Fungi</taxon>
        <taxon>Dikarya</taxon>
        <taxon>Ascomycota</taxon>
        <taxon>Taphrinomycotina</taxon>
        <taxon>Taphrinomycetes</taxon>
        <taxon>Taphrinales</taxon>
        <taxon>Protomycetaceae</taxon>
        <taxon>Protomyces</taxon>
    </lineage>
</organism>
<dbReference type="GO" id="GO:0003729">
    <property type="term" value="F:mRNA binding"/>
    <property type="evidence" value="ECO:0007669"/>
    <property type="project" value="InterPro"/>
</dbReference>
<evidence type="ECO:0008006" key="6">
    <source>
        <dbReference type="Google" id="ProtNLM"/>
    </source>
</evidence>
<dbReference type="InterPro" id="IPR004882">
    <property type="entry name" value="Luc7-rel"/>
</dbReference>
<dbReference type="OrthoDB" id="153872at2759"/>
<gene>
    <name evidence="4" type="ORF">BCR37DRAFT_6669</name>
</gene>
<evidence type="ECO:0000256" key="3">
    <source>
        <dbReference type="SAM" id="MobiDB-lite"/>
    </source>
</evidence>
<dbReference type="STRING" id="56484.A0A1Y2FUQ6"/>